<organism evidence="1 2">
    <name type="scientific">Deinococcus radiopugnans ATCC 19172</name>
    <dbReference type="NCBI Taxonomy" id="585398"/>
    <lineage>
        <taxon>Bacteria</taxon>
        <taxon>Thermotogati</taxon>
        <taxon>Deinococcota</taxon>
        <taxon>Deinococci</taxon>
        <taxon>Deinococcales</taxon>
        <taxon>Deinococcaceae</taxon>
        <taxon>Deinococcus</taxon>
    </lineage>
</organism>
<dbReference type="Proteomes" id="UP000629870">
    <property type="component" value="Unassembled WGS sequence"/>
</dbReference>
<name>A0ABR6NWY4_9DEIO</name>
<reference evidence="1 2" key="1">
    <citation type="submission" date="2020-08" db="EMBL/GenBank/DDBJ databases">
        <title>Genomic Encyclopedia of Type Strains, Phase IV (KMG-IV): sequencing the most valuable type-strain genomes for metagenomic binning, comparative biology and taxonomic classification.</title>
        <authorList>
            <person name="Goeker M."/>
        </authorList>
    </citation>
    <scope>NUCLEOTIDE SEQUENCE [LARGE SCALE GENOMIC DNA]</scope>
    <source>
        <strain evidence="1 2">DSM 12027</strain>
    </source>
</reference>
<protein>
    <submittedName>
        <fullName evidence="1">Uncharacterized protein</fullName>
    </submittedName>
</protein>
<gene>
    <name evidence="1" type="ORF">HNQ04_003839</name>
</gene>
<evidence type="ECO:0000313" key="1">
    <source>
        <dbReference type="EMBL" id="MBB6018558.1"/>
    </source>
</evidence>
<accession>A0ABR6NWY4</accession>
<proteinExistence type="predicted"/>
<evidence type="ECO:0000313" key="2">
    <source>
        <dbReference type="Proteomes" id="UP000629870"/>
    </source>
</evidence>
<sequence length="46" mass="4833">MLWLNRNPRGQEGAGSLAGEAGTLLEVRFINALTPACLPQLTAPLA</sequence>
<keyword evidence="2" id="KW-1185">Reference proteome</keyword>
<dbReference type="RefSeq" id="WP_170214020.1">
    <property type="nucleotide sequence ID" value="NZ_JACHEW010000033.1"/>
</dbReference>
<dbReference type="EMBL" id="JACHEW010000033">
    <property type="protein sequence ID" value="MBB6018558.1"/>
    <property type="molecule type" value="Genomic_DNA"/>
</dbReference>
<comment type="caution">
    <text evidence="1">The sequence shown here is derived from an EMBL/GenBank/DDBJ whole genome shotgun (WGS) entry which is preliminary data.</text>
</comment>